<evidence type="ECO:0000256" key="1">
    <source>
        <dbReference type="SAM" id="MobiDB-lite"/>
    </source>
</evidence>
<dbReference type="InterPro" id="IPR036086">
    <property type="entry name" value="ParB/Sulfiredoxin_sf"/>
</dbReference>
<keyword evidence="4" id="KW-1185">Reference proteome</keyword>
<dbReference type="Proteomes" id="UP001622557">
    <property type="component" value="Chromosome"/>
</dbReference>
<feature type="region of interest" description="Disordered" evidence="1">
    <location>
        <begin position="228"/>
        <end position="263"/>
    </location>
</feature>
<dbReference type="SUPFAM" id="SSF110849">
    <property type="entry name" value="ParB/Sulfiredoxin"/>
    <property type="match status" value="1"/>
</dbReference>
<reference evidence="3 4" key="1">
    <citation type="submission" date="2022-10" db="EMBL/GenBank/DDBJ databases">
        <title>The complete genomes of actinobacterial strains from the NBC collection.</title>
        <authorList>
            <person name="Joergensen T.S."/>
            <person name="Alvarez Arevalo M."/>
            <person name="Sterndorff E.B."/>
            <person name="Faurdal D."/>
            <person name="Vuksanovic O."/>
            <person name="Mourched A.-S."/>
            <person name="Charusanti P."/>
            <person name="Shaw S."/>
            <person name="Blin K."/>
            <person name="Weber T."/>
        </authorList>
    </citation>
    <scope>NUCLEOTIDE SEQUENCE [LARGE SCALE GENOMIC DNA]</scope>
    <source>
        <strain evidence="3 4">NBC_00156</strain>
    </source>
</reference>
<sequence>MSNVSRPDTDDQGAAREIARRISEIRRSPVEQVLIDDLRLTGSPRSRGEDSRHVRLLGEADTELPPIVVHRATMRVVDGAHRVRAASLRGLRRIGAQFFEGGEEEAYLLSVALNTAHGLTLSRTDRTAAALRILATHPCWSDRSVAAVAGISASKVARLREGAAATGVRTRIGRDGRSRPVDPAAGRARAGELLRQDPTASLRQVARAAGISPATAADVRDRLLRGADPLPDRLRRAAERAARRPGHRPGPADGEFPRTAPASPEALTRVIDTLCRDPSLRLTSTGREVLRLLRVCATAVRDQRRIVTSVPPHCLAPLAELMRGYSGIWQSLAEELERAHSASTRDLTH</sequence>
<gene>
    <name evidence="3" type="ORF">OG350_32075</name>
</gene>
<feature type="compositionally biased region" description="Basic and acidic residues" evidence="1">
    <location>
        <begin position="228"/>
        <end position="242"/>
    </location>
</feature>
<name>A0ABZ1KVR5_STRAH</name>
<dbReference type="SMART" id="SM00470">
    <property type="entry name" value="ParB"/>
    <property type="match status" value="1"/>
</dbReference>
<evidence type="ECO:0000313" key="4">
    <source>
        <dbReference type="Proteomes" id="UP001622557"/>
    </source>
</evidence>
<evidence type="ECO:0000259" key="2">
    <source>
        <dbReference type="SMART" id="SM00470"/>
    </source>
</evidence>
<dbReference type="InterPro" id="IPR003115">
    <property type="entry name" value="ParB_N"/>
</dbReference>
<protein>
    <submittedName>
        <fullName evidence="3">ParB N-terminal domain-containing protein</fullName>
    </submittedName>
</protein>
<dbReference type="RefSeq" id="WP_405452425.1">
    <property type="nucleotide sequence ID" value="NZ_CP108164.1"/>
</dbReference>
<dbReference type="GeneID" id="97285175"/>
<organism evidence="3 4">
    <name type="scientific">Streptomyces achromogenes</name>
    <dbReference type="NCBI Taxonomy" id="67255"/>
    <lineage>
        <taxon>Bacteria</taxon>
        <taxon>Bacillati</taxon>
        <taxon>Actinomycetota</taxon>
        <taxon>Actinomycetes</taxon>
        <taxon>Kitasatosporales</taxon>
        <taxon>Streptomycetaceae</taxon>
        <taxon>Streptomyces</taxon>
    </lineage>
</organism>
<dbReference type="EMBL" id="CP108164">
    <property type="protein sequence ID" value="WTQ84662.1"/>
    <property type="molecule type" value="Genomic_DNA"/>
</dbReference>
<feature type="domain" description="ParB-like N-terminal" evidence="2">
    <location>
        <begin position="31"/>
        <end position="115"/>
    </location>
</feature>
<accession>A0ABZ1KVR5</accession>
<proteinExistence type="predicted"/>
<evidence type="ECO:0000313" key="3">
    <source>
        <dbReference type="EMBL" id="WTQ84662.1"/>
    </source>
</evidence>